<accession>A0A2W5FM50</accession>
<feature type="domain" description="SRP54-type proteins GTP-binding" evidence="14">
    <location>
        <begin position="133"/>
        <end position="321"/>
    </location>
</feature>
<dbReference type="Pfam" id="PF00448">
    <property type="entry name" value="SRP54"/>
    <property type="match status" value="1"/>
</dbReference>
<evidence type="ECO:0000256" key="1">
    <source>
        <dbReference type="ARBA" id="ARBA00004413"/>
    </source>
</evidence>
<comment type="function">
    <text evidence="12">Necessary for flagellar biosynthesis. May be involved in translocation of the flagellum.</text>
</comment>
<evidence type="ECO:0000256" key="9">
    <source>
        <dbReference type="ARBA" id="ARBA00023134"/>
    </source>
</evidence>
<dbReference type="GO" id="GO:0005047">
    <property type="term" value="F:signal recognition particle binding"/>
    <property type="evidence" value="ECO:0007669"/>
    <property type="project" value="TreeGrafter"/>
</dbReference>
<dbReference type="SMART" id="SM00962">
    <property type="entry name" value="SRP54"/>
    <property type="match status" value="1"/>
</dbReference>
<keyword evidence="4" id="KW-0813">Transport</keyword>
<evidence type="ECO:0000256" key="5">
    <source>
        <dbReference type="ARBA" id="ARBA00022475"/>
    </source>
</evidence>
<dbReference type="GO" id="GO:0005525">
    <property type="term" value="F:GTP binding"/>
    <property type="evidence" value="ECO:0007669"/>
    <property type="project" value="UniProtKB-KW"/>
</dbReference>
<reference evidence="15 16" key="1">
    <citation type="submission" date="2017-08" db="EMBL/GenBank/DDBJ databases">
        <title>Infants hospitalized years apart are colonized by the same room-sourced microbial strains.</title>
        <authorList>
            <person name="Brooks B."/>
            <person name="Olm M.R."/>
            <person name="Firek B.A."/>
            <person name="Baker R."/>
            <person name="Thomas B.C."/>
            <person name="Morowitz M.J."/>
            <person name="Banfield J.F."/>
        </authorList>
    </citation>
    <scope>NUCLEOTIDE SEQUENCE [LARGE SCALE GENOMIC DNA]</scope>
    <source>
        <strain evidence="15">S2_006_000_R2_64</strain>
    </source>
</reference>
<evidence type="ECO:0000256" key="4">
    <source>
        <dbReference type="ARBA" id="ARBA00022448"/>
    </source>
</evidence>
<dbReference type="Proteomes" id="UP000249739">
    <property type="component" value="Unassembled WGS sequence"/>
</dbReference>
<dbReference type="InterPro" id="IPR027417">
    <property type="entry name" value="P-loop_NTPase"/>
</dbReference>
<keyword evidence="6" id="KW-0547">Nucleotide-binding</keyword>
<evidence type="ECO:0000256" key="13">
    <source>
        <dbReference type="ARBA" id="ARBA00030866"/>
    </source>
</evidence>
<evidence type="ECO:0000256" key="10">
    <source>
        <dbReference type="ARBA" id="ARBA00023136"/>
    </source>
</evidence>
<evidence type="ECO:0000256" key="11">
    <source>
        <dbReference type="ARBA" id="ARBA00023225"/>
    </source>
</evidence>
<evidence type="ECO:0000256" key="12">
    <source>
        <dbReference type="ARBA" id="ARBA00025337"/>
    </source>
</evidence>
<name>A0A2W5FM50_9BACT</name>
<proteinExistence type="inferred from homology"/>
<dbReference type="GO" id="GO:0005886">
    <property type="term" value="C:plasma membrane"/>
    <property type="evidence" value="ECO:0007669"/>
    <property type="project" value="UniProtKB-SubCell"/>
</dbReference>
<dbReference type="CDD" id="cd17873">
    <property type="entry name" value="FlhF"/>
    <property type="match status" value="1"/>
</dbReference>
<dbReference type="PANTHER" id="PTHR43134:SF3">
    <property type="entry name" value="FLAGELLAR BIOSYNTHESIS PROTEIN FLHF"/>
    <property type="match status" value="1"/>
</dbReference>
<dbReference type="Gene3D" id="3.40.50.300">
    <property type="entry name" value="P-loop containing nucleotide triphosphate hydrolases"/>
    <property type="match status" value="1"/>
</dbReference>
<organism evidence="15 16">
    <name type="scientific">Micavibrio aeruginosavorus</name>
    <dbReference type="NCBI Taxonomy" id="349221"/>
    <lineage>
        <taxon>Bacteria</taxon>
        <taxon>Pseudomonadati</taxon>
        <taxon>Bdellovibrionota</taxon>
        <taxon>Bdellovibrionia</taxon>
        <taxon>Bdellovibrionales</taxon>
        <taxon>Pseudobdellovibrionaceae</taxon>
        <taxon>Micavibrio</taxon>
    </lineage>
</organism>
<keyword evidence="8" id="KW-0653">Protein transport</keyword>
<evidence type="ECO:0000313" key="16">
    <source>
        <dbReference type="Proteomes" id="UP000249739"/>
    </source>
</evidence>
<evidence type="ECO:0000256" key="3">
    <source>
        <dbReference type="ARBA" id="ARBA00014919"/>
    </source>
</evidence>
<keyword evidence="11" id="KW-1006">Bacterial flagellum protein export</keyword>
<comment type="caution">
    <text evidence="15">The sequence shown here is derived from an EMBL/GenBank/DDBJ whole genome shotgun (WGS) entry which is preliminary data.</text>
</comment>
<dbReference type="SUPFAM" id="SSF52540">
    <property type="entry name" value="P-loop containing nucleoside triphosphate hydrolases"/>
    <property type="match status" value="1"/>
</dbReference>
<dbReference type="EMBL" id="QFOT01000007">
    <property type="protein sequence ID" value="PZP57115.1"/>
    <property type="molecule type" value="Genomic_DNA"/>
</dbReference>
<dbReference type="GO" id="GO:0044781">
    <property type="term" value="P:bacterial-type flagellum organization"/>
    <property type="evidence" value="ECO:0007669"/>
    <property type="project" value="UniProtKB-KW"/>
</dbReference>
<keyword evidence="9" id="KW-0342">GTP-binding</keyword>
<keyword evidence="10" id="KW-0472">Membrane</keyword>
<gene>
    <name evidence="15" type="ORF">DI586_01435</name>
</gene>
<keyword evidence="7" id="KW-1005">Bacterial flagellum biogenesis</keyword>
<dbReference type="PANTHER" id="PTHR43134">
    <property type="entry name" value="SIGNAL RECOGNITION PARTICLE RECEPTOR SUBUNIT ALPHA"/>
    <property type="match status" value="1"/>
</dbReference>
<comment type="subcellular location">
    <subcellularLocation>
        <location evidence="1">Cell membrane</location>
        <topology evidence="1">Peripheral membrane protein</topology>
        <orientation evidence="1">Cytoplasmic side</orientation>
    </subcellularLocation>
</comment>
<evidence type="ECO:0000256" key="6">
    <source>
        <dbReference type="ARBA" id="ARBA00022741"/>
    </source>
</evidence>
<dbReference type="AlphaFoldDB" id="A0A2W5FM50"/>
<dbReference type="GO" id="GO:0006614">
    <property type="term" value="P:SRP-dependent cotranslational protein targeting to membrane"/>
    <property type="evidence" value="ECO:0007669"/>
    <property type="project" value="InterPro"/>
</dbReference>
<keyword evidence="5" id="KW-1003">Cell membrane</keyword>
<evidence type="ECO:0000256" key="2">
    <source>
        <dbReference type="ARBA" id="ARBA00008531"/>
    </source>
</evidence>
<dbReference type="GO" id="GO:0015031">
    <property type="term" value="P:protein transport"/>
    <property type="evidence" value="ECO:0007669"/>
    <property type="project" value="UniProtKB-KW"/>
</dbReference>
<evidence type="ECO:0000259" key="14">
    <source>
        <dbReference type="SMART" id="SM00962"/>
    </source>
</evidence>
<evidence type="ECO:0000256" key="8">
    <source>
        <dbReference type="ARBA" id="ARBA00022927"/>
    </source>
</evidence>
<evidence type="ECO:0000256" key="7">
    <source>
        <dbReference type="ARBA" id="ARBA00022795"/>
    </source>
</evidence>
<dbReference type="InterPro" id="IPR000897">
    <property type="entry name" value="SRP54_GTPase_dom"/>
</dbReference>
<sequence length="345" mass="37228">MRLKSFYAKTMAEAMQLVREALGEDAIIIATREEQGGKSVRVTAAVEDEKIAFDLNKGATADDWLQYDDEEMDDDNLSEALIDVMLKHVVSEEVMDQVVSCASVMGVDDPHVALVGAFDTLFNFTPLPQKAYKKALMFVGPPGAGKTLSLVKQATRCVMEDLDVAIITTDTSRAGGLEQLQAFTKLLQIDLKRARNAKELSAALSGLQADQILIDTAGLNPFDREDMKLLAQLIAAGDIEPVLVLPAAMDSSESGEIARVFSALGARRLVPTRLDMARRLGGLISAAHQGGLSFADAGIASQVADGLTPLTPRILANYFMPNKTVSTISEQAKNTSTKRRTRRTG</sequence>
<evidence type="ECO:0000313" key="15">
    <source>
        <dbReference type="EMBL" id="PZP57115.1"/>
    </source>
</evidence>
<comment type="similarity">
    <text evidence="2">Belongs to the GTP-binding SRP family.</text>
</comment>
<protein>
    <recommendedName>
        <fullName evidence="3">Flagellar biosynthesis protein FlhF</fullName>
    </recommendedName>
    <alternativeName>
        <fullName evidence="13">Flagella-associated GTP-binding protein</fullName>
    </alternativeName>
</protein>
<dbReference type="InterPro" id="IPR047040">
    <property type="entry name" value="FlhF__GTPase_dom"/>
</dbReference>
<dbReference type="GO" id="GO:0003924">
    <property type="term" value="F:GTPase activity"/>
    <property type="evidence" value="ECO:0007669"/>
    <property type="project" value="InterPro"/>
</dbReference>